<gene>
    <name evidence="1" type="ORF">FRX31_032793</name>
</gene>
<evidence type="ECO:0000313" key="2">
    <source>
        <dbReference type="Proteomes" id="UP000554482"/>
    </source>
</evidence>
<sequence length="104" mass="11525">MVVFAFDDGGGVDDVVVFAVDDGGRERRSWRKIERLKKCLGSTSITGRKGSACIQTVTCLLLIKPDFLGSAFRKPGCACSRIQKKLVKKYSLILEKKEILEKNS</sequence>
<evidence type="ECO:0000313" key="1">
    <source>
        <dbReference type="EMBL" id="KAF5177620.1"/>
    </source>
</evidence>
<proteinExistence type="predicted"/>
<comment type="caution">
    <text evidence="1">The sequence shown here is derived from an EMBL/GenBank/DDBJ whole genome shotgun (WGS) entry which is preliminary data.</text>
</comment>
<name>A0A7J6UZV9_THATH</name>
<organism evidence="1 2">
    <name type="scientific">Thalictrum thalictroides</name>
    <name type="common">Rue-anemone</name>
    <name type="synonym">Anemone thalictroides</name>
    <dbReference type="NCBI Taxonomy" id="46969"/>
    <lineage>
        <taxon>Eukaryota</taxon>
        <taxon>Viridiplantae</taxon>
        <taxon>Streptophyta</taxon>
        <taxon>Embryophyta</taxon>
        <taxon>Tracheophyta</taxon>
        <taxon>Spermatophyta</taxon>
        <taxon>Magnoliopsida</taxon>
        <taxon>Ranunculales</taxon>
        <taxon>Ranunculaceae</taxon>
        <taxon>Thalictroideae</taxon>
        <taxon>Thalictrum</taxon>
    </lineage>
</organism>
<dbReference type="EMBL" id="JABWDY010041153">
    <property type="protein sequence ID" value="KAF5177620.1"/>
    <property type="molecule type" value="Genomic_DNA"/>
</dbReference>
<keyword evidence="2" id="KW-1185">Reference proteome</keyword>
<dbReference type="Proteomes" id="UP000554482">
    <property type="component" value="Unassembled WGS sequence"/>
</dbReference>
<accession>A0A7J6UZV9</accession>
<dbReference type="AlphaFoldDB" id="A0A7J6UZV9"/>
<reference evidence="1 2" key="1">
    <citation type="submission" date="2020-06" db="EMBL/GenBank/DDBJ databases">
        <title>Transcriptomic and genomic resources for Thalictrum thalictroides and T. hernandezii: Facilitating candidate gene discovery in an emerging model plant lineage.</title>
        <authorList>
            <person name="Arias T."/>
            <person name="Riano-Pachon D.M."/>
            <person name="Di Stilio V.S."/>
        </authorList>
    </citation>
    <scope>NUCLEOTIDE SEQUENCE [LARGE SCALE GENOMIC DNA]</scope>
    <source>
        <strain evidence="2">cv. WT478/WT964</strain>
        <tissue evidence="1">Leaves</tissue>
    </source>
</reference>
<protein>
    <submittedName>
        <fullName evidence="1">Uncharacterized protein</fullName>
    </submittedName>
</protein>